<dbReference type="PANTHER" id="PTHR11127:SF2">
    <property type="entry name" value="LARGE RIBOSOMAL SUBUNIT PROTEIN EL14"/>
    <property type="match status" value="1"/>
</dbReference>
<dbReference type="SUPFAM" id="SSF50104">
    <property type="entry name" value="Translation proteins SH3-like domain"/>
    <property type="match status" value="1"/>
</dbReference>
<evidence type="ECO:0000256" key="1">
    <source>
        <dbReference type="ARBA" id="ARBA00006592"/>
    </source>
</evidence>
<dbReference type="GO" id="GO:0006412">
    <property type="term" value="P:translation"/>
    <property type="evidence" value="ECO:0007669"/>
    <property type="project" value="InterPro"/>
</dbReference>
<dbReference type="AlphaFoldDB" id="E4XMR7"/>
<dbReference type="Pfam" id="PF01929">
    <property type="entry name" value="Ribosomal_L14e"/>
    <property type="match status" value="1"/>
</dbReference>
<dbReference type="GO" id="GO:0003723">
    <property type="term" value="F:RNA binding"/>
    <property type="evidence" value="ECO:0007669"/>
    <property type="project" value="InterPro"/>
</dbReference>
<proteinExistence type="inferred from homology"/>
<dbReference type="InterPro" id="IPR039660">
    <property type="entry name" value="Ribosomal_eL14"/>
</dbReference>
<organism evidence="7">
    <name type="scientific">Oikopleura dioica</name>
    <name type="common">Tunicate</name>
    <dbReference type="NCBI Taxonomy" id="34765"/>
    <lineage>
        <taxon>Eukaryota</taxon>
        <taxon>Metazoa</taxon>
        <taxon>Chordata</taxon>
        <taxon>Tunicata</taxon>
        <taxon>Appendicularia</taxon>
        <taxon>Copelata</taxon>
        <taxon>Oikopleuridae</taxon>
        <taxon>Oikopleura</taxon>
    </lineage>
</organism>
<dbReference type="EMBL" id="FN653079">
    <property type="protein sequence ID" value="CBY19809.1"/>
    <property type="molecule type" value="Genomic_DNA"/>
</dbReference>
<sequence length="129" mass="14302">MVFTEFISIGGVVYVPALNKACVITNVIDLNRLLVDDGSLNRYTVSVKNIKMTDLTVKISVGARPGTVKKAFAAADITNKFVASDLAKGIARKNTRANLTDFDRFKLMRLKQARNRIVKAELGKMNRKK</sequence>
<name>E4XMR7_OIKDI</name>
<dbReference type="CDD" id="cd23702">
    <property type="entry name" value="eL14"/>
    <property type="match status" value="1"/>
</dbReference>
<dbReference type="Gene3D" id="2.30.30.30">
    <property type="match status" value="1"/>
</dbReference>
<gene>
    <name evidence="7" type="ORF">GSOID_T00015462001</name>
</gene>
<dbReference type="GO" id="GO:0022625">
    <property type="term" value="C:cytosolic large ribosomal subunit"/>
    <property type="evidence" value="ECO:0007669"/>
    <property type="project" value="TreeGrafter"/>
</dbReference>
<keyword evidence="8" id="KW-1185">Reference proteome</keyword>
<protein>
    <recommendedName>
        <fullName evidence="4">Large ribosomal subunit protein eL14</fullName>
    </recommendedName>
    <alternativeName>
        <fullName evidence="5">60S ribosomal protein L14</fullName>
    </alternativeName>
</protein>
<evidence type="ECO:0000313" key="7">
    <source>
        <dbReference type="EMBL" id="CBY19809.1"/>
    </source>
</evidence>
<dbReference type="Gene3D" id="6.10.250.2270">
    <property type="match status" value="1"/>
</dbReference>
<dbReference type="PANTHER" id="PTHR11127">
    <property type="entry name" value="60S RIBOSOMAL PROTEIN L14"/>
    <property type="match status" value="1"/>
</dbReference>
<keyword evidence="2" id="KW-0689">Ribosomal protein</keyword>
<dbReference type="Proteomes" id="UP000001307">
    <property type="component" value="Unassembled WGS sequence"/>
</dbReference>
<accession>E4XMR7</accession>
<evidence type="ECO:0000313" key="8">
    <source>
        <dbReference type="Proteomes" id="UP000001307"/>
    </source>
</evidence>
<dbReference type="FunCoup" id="E4XMR7">
    <property type="interactions" value="545"/>
</dbReference>
<dbReference type="GO" id="GO:0042273">
    <property type="term" value="P:ribosomal large subunit biogenesis"/>
    <property type="evidence" value="ECO:0007669"/>
    <property type="project" value="TreeGrafter"/>
</dbReference>
<evidence type="ECO:0000256" key="5">
    <source>
        <dbReference type="ARBA" id="ARBA00035318"/>
    </source>
</evidence>
<reference evidence="7" key="1">
    <citation type="journal article" date="2010" name="Science">
        <title>Plasticity of animal genome architecture unmasked by rapid evolution of a pelagic tunicate.</title>
        <authorList>
            <person name="Denoeud F."/>
            <person name="Henriet S."/>
            <person name="Mungpakdee S."/>
            <person name="Aury J.M."/>
            <person name="Da Silva C."/>
            <person name="Brinkmann H."/>
            <person name="Mikhaleva J."/>
            <person name="Olsen L.C."/>
            <person name="Jubin C."/>
            <person name="Canestro C."/>
            <person name="Bouquet J.M."/>
            <person name="Danks G."/>
            <person name="Poulain J."/>
            <person name="Campsteijn C."/>
            <person name="Adamski M."/>
            <person name="Cross I."/>
            <person name="Yadetie F."/>
            <person name="Muffato M."/>
            <person name="Louis A."/>
            <person name="Butcher S."/>
            <person name="Tsagkogeorga G."/>
            <person name="Konrad A."/>
            <person name="Singh S."/>
            <person name="Jensen M.F."/>
            <person name="Cong E.H."/>
            <person name="Eikeseth-Otteraa H."/>
            <person name="Noel B."/>
            <person name="Anthouard V."/>
            <person name="Porcel B.M."/>
            <person name="Kachouri-Lafond R."/>
            <person name="Nishino A."/>
            <person name="Ugolini M."/>
            <person name="Chourrout P."/>
            <person name="Nishida H."/>
            <person name="Aasland R."/>
            <person name="Huzurbazar S."/>
            <person name="Westhof E."/>
            <person name="Delsuc F."/>
            <person name="Lehrach H."/>
            <person name="Reinhardt R."/>
            <person name="Weissenbach J."/>
            <person name="Roy S.W."/>
            <person name="Artiguenave F."/>
            <person name="Postlethwait J.H."/>
            <person name="Manak J.R."/>
            <person name="Thompson E.M."/>
            <person name="Jaillon O."/>
            <person name="Du Pasquier L."/>
            <person name="Boudinot P."/>
            <person name="Liberles D.A."/>
            <person name="Volff J.N."/>
            <person name="Philippe H."/>
            <person name="Lenhard B."/>
            <person name="Roest Crollius H."/>
            <person name="Wincker P."/>
            <person name="Chourrout D."/>
        </authorList>
    </citation>
    <scope>NUCLEOTIDE SEQUENCE [LARGE SCALE GENOMIC DNA]</scope>
</reference>
<feature type="domain" description="Large ribosomal subunit protein eL14" evidence="6">
    <location>
        <begin position="42"/>
        <end position="115"/>
    </location>
</feature>
<dbReference type="GO" id="GO:0003735">
    <property type="term" value="F:structural constituent of ribosome"/>
    <property type="evidence" value="ECO:0007669"/>
    <property type="project" value="InterPro"/>
</dbReference>
<evidence type="ECO:0000256" key="2">
    <source>
        <dbReference type="ARBA" id="ARBA00022980"/>
    </source>
</evidence>
<dbReference type="InterPro" id="IPR008991">
    <property type="entry name" value="Translation_prot_SH3-like_sf"/>
</dbReference>
<dbReference type="InterPro" id="IPR014722">
    <property type="entry name" value="Rib_uL2_dom2"/>
</dbReference>
<dbReference type="OrthoDB" id="1875589at2759"/>
<evidence type="ECO:0000256" key="4">
    <source>
        <dbReference type="ARBA" id="ARBA00035215"/>
    </source>
</evidence>
<dbReference type="InterPro" id="IPR002784">
    <property type="entry name" value="Ribosomal_eL14_dom"/>
</dbReference>
<keyword evidence="3" id="KW-0687">Ribonucleoprotein</keyword>
<evidence type="ECO:0000259" key="6">
    <source>
        <dbReference type="Pfam" id="PF01929"/>
    </source>
</evidence>
<comment type="similarity">
    <text evidence="1">Belongs to the eukaryotic ribosomal protein eL14 family.</text>
</comment>
<evidence type="ECO:0000256" key="3">
    <source>
        <dbReference type="ARBA" id="ARBA00023274"/>
    </source>
</evidence>
<dbReference type="InParanoid" id="E4XMR7"/>